<dbReference type="PANTHER" id="PTHR23084">
    <property type="entry name" value="PHOSPHATIDYLINOSITOL-4-PHOSPHATE 5-KINASE RELATED"/>
    <property type="match status" value="1"/>
</dbReference>
<feature type="compositionally biased region" description="Pro residues" evidence="2">
    <location>
        <begin position="296"/>
        <end position="305"/>
    </location>
</feature>
<dbReference type="EMBL" id="BSDZ01000014">
    <property type="protein sequence ID" value="GLI62853.1"/>
    <property type="molecule type" value="Genomic_DNA"/>
</dbReference>
<dbReference type="PANTHER" id="PTHR23084:SF263">
    <property type="entry name" value="MORN REPEAT-CONTAINING PROTEIN 1"/>
    <property type="match status" value="1"/>
</dbReference>
<dbReference type="SUPFAM" id="SSF82185">
    <property type="entry name" value="Histone H3 K4-specific methyltransferase SET7/9 N-terminal domain"/>
    <property type="match status" value="2"/>
</dbReference>
<accession>A0ABQ5RYZ4</accession>
<keyword evidence="4" id="KW-1185">Reference proteome</keyword>
<feature type="region of interest" description="Disordered" evidence="2">
    <location>
        <begin position="362"/>
        <end position="384"/>
    </location>
</feature>
<name>A0ABQ5RYZ4_9CHLO</name>
<evidence type="ECO:0000313" key="4">
    <source>
        <dbReference type="Proteomes" id="UP001165090"/>
    </source>
</evidence>
<dbReference type="InterPro" id="IPR003409">
    <property type="entry name" value="MORN"/>
</dbReference>
<dbReference type="SMART" id="SM00698">
    <property type="entry name" value="MORN"/>
    <property type="match status" value="8"/>
</dbReference>
<dbReference type="Pfam" id="PF02493">
    <property type="entry name" value="MORN"/>
    <property type="match status" value="8"/>
</dbReference>
<feature type="region of interest" description="Disordered" evidence="2">
    <location>
        <begin position="288"/>
        <end position="324"/>
    </location>
</feature>
<proteinExistence type="predicted"/>
<evidence type="ECO:0000256" key="2">
    <source>
        <dbReference type="SAM" id="MobiDB-lite"/>
    </source>
</evidence>
<evidence type="ECO:0000256" key="1">
    <source>
        <dbReference type="ARBA" id="ARBA00022737"/>
    </source>
</evidence>
<organism evidence="3 4">
    <name type="scientific">Volvox africanus</name>
    <dbReference type="NCBI Taxonomy" id="51714"/>
    <lineage>
        <taxon>Eukaryota</taxon>
        <taxon>Viridiplantae</taxon>
        <taxon>Chlorophyta</taxon>
        <taxon>core chlorophytes</taxon>
        <taxon>Chlorophyceae</taxon>
        <taxon>CS clade</taxon>
        <taxon>Chlamydomonadales</taxon>
        <taxon>Volvocaceae</taxon>
        <taxon>Volvox</taxon>
    </lineage>
</organism>
<comment type="caution">
    <text evidence="3">The sequence shown here is derived from an EMBL/GenBank/DDBJ whole genome shotgun (WGS) entry which is preliminary data.</text>
</comment>
<evidence type="ECO:0000313" key="3">
    <source>
        <dbReference type="EMBL" id="GLI62853.1"/>
    </source>
</evidence>
<feature type="compositionally biased region" description="Gly residues" evidence="2">
    <location>
        <begin position="314"/>
        <end position="324"/>
    </location>
</feature>
<feature type="compositionally biased region" description="Pro residues" evidence="2">
    <location>
        <begin position="370"/>
        <end position="380"/>
    </location>
</feature>
<dbReference type="Proteomes" id="UP001165090">
    <property type="component" value="Unassembled WGS sequence"/>
</dbReference>
<dbReference type="Gene3D" id="2.20.110.10">
    <property type="entry name" value="Histone H3 K4-specific methyltransferase SET7/9 N-terminal domain"/>
    <property type="match status" value="4"/>
</dbReference>
<sequence>MAEDEYATKTKQFGNGDVYIGTWSQSGFPDGEGKYTWRDGSVFEGSWKEGVRHGIGKYTWPSGATYHGEWRDGCMSGVGTWESPDLLSRYQGGWLRDSKHGLGRQVYASGDVYEGLWKQGAPGGPGRYVYSDGNEYDGEWRGGRMHGQGTFVWRSGERYDGEWKDGRMDGAGVFSAADGSLYDGRWRRGRKHGVGIFRPSPLSHHQQQQQQQQAMAIAATATDSSIATFSLRRGVGISAASIAAAGVAAVGAATSGGSATAAVEPTPGLATAAANGAGEGGLRGLALGRLSRPMHPHPSPTPYAPPTAAAEGADGFGGGGEGGRGVPSHAAIMIAMGPTTAVAATAVPTAAAGLGISTPLPHASTFPGSGPLPPGSPPPADEGCGAAGQVAVGHSPGGGNIVAASPLPGAVGAWGPGTASAVWRTGRSGSGVYSDGNSARVAGPGAGGCGATVPASVSKLVFVRVYDKGRLLRETALSADELDALLPGGLGVTGGWGR</sequence>
<feature type="non-terminal residue" evidence="3">
    <location>
        <position position="498"/>
    </location>
</feature>
<reference evidence="3 4" key="1">
    <citation type="journal article" date="2023" name="IScience">
        <title>Expanded male sex-determining region conserved during the evolution of homothallism in the green alga Volvox.</title>
        <authorList>
            <person name="Yamamoto K."/>
            <person name="Matsuzaki R."/>
            <person name="Mahakham W."/>
            <person name="Heman W."/>
            <person name="Sekimoto H."/>
            <person name="Kawachi M."/>
            <person name="Minakuchi Y."/>
            <person name="Toyoda A."/>
            <person name="Nozaki H."/>
        </authorList>
    </citation>
    <scope>NUCLEOTIDE SEQUENCE [LARGE SCALE GENOMIC DNA]</scope>
    <source>
        <strain evidence="3 4">NIES-4468</strain>
    </source>
</reference>
<protein>
    <submittedName>
        <fullName evidence="3">Uncharacterized protein</fullName>
    </submittedName>
</protein>
<keyword evidence="1" id="KW-0677">Repeat</keyword>
<gene>
    <name evidence="3" type="ORF">VaNZ11_005581</name>
</gene>